<keyword evidence="1" id="KW-0175">Coiled coil</keyword>
<name>A0A1J4K8Q5_9EUKA</name>
<dbReference type="Proteomes" id="UP000179807">
    <property type="component" value="Unassembled WGS sequence"/>
</dbReference>
<keyword evidence="3" id="KW-1185">Reference proteome</keyword>
<gene>
    <name evidence="2" type="ORF">TRFO_23745</name>
</gene>
<dbReference type="VEuPathDB" id="TrichDB:TRFO_23745"/>
<proteinExistence type="predicted"/>
<feature type="coiled-coil region" evidence="1">
    <location>
        <begin position="187"/>
        <end position="253"/>
    </location>
</feature>
<accession>A0A1J4K8Q5</accession>
<evidence type="ECO:0000313" key="2">
    <source>
        <dbReference type="EMBL" id="OHT07881.1"/>
    </source>
</evidence>
<dbReference type="EMBL" id="MLAK01000683">
    <property type="protein sequence ID" value="OHT07881.1"/>
    <property type="molecule type" value="Genomic_DNA"/>
</dbReference>
<dbReference type="AlphaFoldDB" id="A0A1J4K8Q5"/>
<feature type="coiled-coil region" evidence="1">
    <location>
        <begin position="42"/>
        <end position="108"/>
    </location>
</feature>
<reference evidence="2" key="1">
    <citation type="submission" date="2016-10" db="EMBL/GenBank/DDBJ databases">
        <authorList>
            <person name="Benchimol M."/>
            <person name="Almeida L.G."/>
            <person name="Vasconcelos A.T."/>
            <person name="Perreira-Neves A."/>
            <person name="Rosa I.A."/>
            <person name="Tasca T."/>
            <person name="Bogo M.R."/>
            <person name="de Souza W."/>
        </authorList>
    </citation>
    <scope>NUCLEOTIDE SEQUENCE [LARGE SCALE GENOMIC DNA]</scope>
    <source>
        <strain evidence="2">K</strain>
    </source>
</reference>
<protein>
    <submittedName>
        <fullName evidence="2">Uncharacterized protein</fullName>
    </submittedName>
</protein>
<dbReference type="RefSeq" id="XP_068361017.1">
    <property type="nucleotide sequence ID" value="XM_068503338.1"/>
</dbReference>
<dbReference type="GeneID" id="94838042"/>
<comment type="caution">
    <text evidence="2">The sequence shown here is derived from an EMBL/GenBank/DDBJ whole genome shotgun (WGS) entry which is preliminary data.</text>
</comment>
<evidence type="ECO:0000256" key="1">
    <source>
        <dbReference type="SAM" id="Coils"/>
    </source>
</evidence>
<evidence type="ECO:0000313" key="3">
    <source>
        <dbReference type="Proteomes" id="UP000179807"/>
    </source>
</evidence>
<sequence length="323" mass="37997">MLNSSSQAIFRLENTSSLLSTPRSKLKHTKSWVSIDVIQLEIQRCMKEIEDINFENAKARQNCSEREREISAIVKALDKNMDFFTETIDSISEENQEIKEKIEIQNELIWKIKILYEKLVNSNTTFDENCGLDFDFLTSISDSHASFSSNNHHEITLKQYAHETPYFHNCHSKEEFIDRCLQLNRDVDAIRNKKPNYNNQLKKYAEKIRELKQQHDAIHANLAREISQFSHEKDKLERQIKSMKARNEIEKSSSLIQSRNIDVASATIRKKRSCDFENELYQINEKLRRTPKTTQKIRSKQPDILSSLEFRTPSVLEKKIRLD</sequence>
<organism evidence="2 3">
    <name type="scientific">Tritrichomonas foetus</name>
    <dbReference type="NCBI Taxonomy" id="1144522"/>
    <lineage>
        <taxon>Eukaryota</taxon>
        <taxon>Metamonada</taxon>
        <taxon>Parabasalia</taxon>
        <taxon>Tritrichomonadida</taxon>
        <taxon>Tritrichomonadidae</taxon>
        <taxon>Tritrichomonas</taxon>
    </lineage>
</organism>